<sequence length="99" mass="10690">MTYGLLRYLNPDIDLTESDPPIGFNYLGRLCMATGQVSDAMWQVSQDALAATGAATAVPMPLAHTLELNVVTVDTDTGHNCRPTGCGHLRGWITRRSVT</sequence>
<dbReference type="Gene3D" id="3.30.559.30">
    <property type="entry name" value="Nonribosomal peptide synthetase, condensation domain"/>
    <property type="match status" value="1"/>
</dbReference>
<comment type="caution">
    <text evidence="1">The sequence shown here is derived from an EMBL/GenBank/DDBJ whole genome shotgun (WGS) entry which is preliminary data.</text>
</comment>
<protein>
    <submittedName>
        <fullName evidence="1">Linear gramicidin synthetase subunit D domain protein</fullName>
        <ecNumber evidence="1">5.1.1.-</ecNumber>
    </submittedName>
</protein>
<accession>X7YL24</accession>
<dbReference type="EMBL" id="JAOB01000092">
    <property type="protein sequence ID" value="EUA07779.1"/>
    <property type="molecule type" value="Genomic_DNA"/>
</dbReference>
<organism evidence="1">
    <name type="scientific">Mycobacterium xenopi 4042</name>
    <dbReference type="NCBI Taxonomy" id="1299334"/>
    <lineage>
        <taxon>Bacteria</taxon>
        <taxon>Bacillati</taxon>
        <taxon>Actinomycetota</taxon>
        <taxon>Actinomycetes</taxon>
        <taxon>Mycobacteriales</taxon>
        <taxon>Mycobacteriaceae</taxon>
        <taxon>Mycobacterium</taxon>
    </lineage>
</organism>
<gene>
    <name evidence="1" type="ORF">I553_9129</name>
</gene>
<dbReference type="AlphaFoldDB" id="X7YL24"/>
<name>X7YL24_MYCXE</name>
<keyword evidence="1" id="KW-0413">Isomerase</keyword>
<dbReference type="EC" id="5.1.1.-" evidence="1"/>
<evidence type="ECO:0000313" key="1">
    <source>
        <dbReference type="EMBL" id="EUA07779.1"/>
    </source>
</evidence>
<proteinExistence type="predicted"/>
<reference evidence="1" key="1">
    <citation type="submission" date="2014-01" db="EMBL/GenBank/DDBJ databases">
        <authorList>
            <person name="Brown-Elliot B."/>
            <person name="Wallace R."/>
            <person name="Lenaerts A."/>
            <person name="Ordway D."/>
            <person name="DeGroote M.A."/>
            <person name="Parker T."/>
            <person name="Sizemore C."/>
            <person name="Tallon L.J."/>
            <person name="Sadzewicz L.K."/>
            <person name="Sengamalay N."/>
            <person name="Fraser C.M."/>
            <person name="Hine E."/>
            <person name="Shefchek K.A."/>
            <person name="Das S.P."/>
            <person name="Tettelin H."/>
        </authorList>
    </citation>
    <scope>NUCLEOTIDE SEQUENCE [LARGE SCALE GENOMIC DNA]</scope>
    <source>
        <strain evidence="1">4042</strain>
    </source>
</reference>
<dbReference type="PATRIC" id="fig|1299334.3.peg.9671"/>
<dbReference type="GO" id="GO:0016853">
    <property type="term" value="F:isomerase activity"/>
    <property type="evidence" value="ECO:0007669"/>
    <property type="project" value="UniProtKB-KW"/>
</dbReference>